<dbReference type="Proteomes" id="UP001238179">
    <property type="component" value="Chromosome"/>
</dbReference>
<evidence type="ECO:0000313" key="6">
    <source>
        <dbReference type="EMBL" id="BDU74641.1"/>
    </source>
</evidence>
<evidence type="ECO:0000256" key="1">
    <source>
        <dbReference type="ARBA" id="ARBA00023015"/>
    </source>
</evidence>
<evidence type="ECO:0000256" key="3">
    <source>
        <dbReference type="ARBA" id="ARBA00023163"/>
    </source>
</evidence>
<dbReference type="AlphaFoldDB" id="A0AA48GZD2"/>
<dbReference type="SUPFAM" id="SSF51206">
    <property type="entry name" value="cAMP-binding domain-like"/>
    <property type="match status" value="1"/>
</dbReference>
<dbReference type="SMART" id="SM00419">
    <property type="entry name" value="HTH_CRP"/>
    <property type="match status" value="1"/>
</dbReference>
<dbReference type="PROSITE" id="PS50042">
    <property type="entry name" value="CNMP_BINDING_3"/>
    <property type="match status" value="1"/>
</dbReference>
<dbReference type="InterPro" id="IPR014710">
    <property type="entry name" value="RmlC-like_jellyroll"/>
</dbReference>
<keyword evidence="3" id="KW-0804">Transcription</keyword>
<dbReference type="InterPro" id="IPR050397">
    <property type="entry name" value="Env_Response_Regulators"/>
</dbReference>
<dbReference type="InterPro" id="IPR012318">
    <property type="entry name" value="HTH_CRP"/>
</dbReference>
<accession>A0AA48GZD2</accession>
<dbReference type="Pfam" id="PF13545">
    <property type="entry name" value="HTH_Crp_2"/>
    <property type="match status" value="1"/>
</dbReference>
<dbReference type="PROSITE" id="PS51063">
    <property type="entry name" value="HTH_CRP_2"/>
    <property type="match status" value="1"/>
</dbReference>
<protein>
    <submittedName>
        <fullName evidence="6">Cyclic nucleotide-binding protein</fullName>
    </submittedName>
</protein>
<dbReference type="GO" id="GO:0005829">
    <property type="term" value="C:cytosol"/>
    <property type="evidence" value="ECO:0007669"/>
    <property type="project" value="TreeGrafter"/>
</dbReference>
<dbReference type="RefSeq" id="WP_316413314.1">
    <property type="nucleotide sequence ID" value="NZ_AP027080.1"/>
</dbReference>
<name>A0AA48GZD2_9BACT</name>
<gene>
    <name evidence="6" type="ORF">METEAL_38150</name>
</gene>
<feature type="domain" description="HTH crp-type" evidence="5">
    <location>
        <begin position="142"/>
        <end position="218"/>
    </location>
</feature>
<dbReference type="PANTHER" id="PTHR24567">
    <property type="entry name" value="CRP FAMILY TRANSCRIPTIONAL REGULATORY PROTEIN"/>
    <property type="match status" value="1"/>
</dbReference>
<dbReference type="Pfam" id="PF00027">
    <property type="entry name" value="cNMP_binding"/>
    <property type="match status" value="1"/>
</dbReference>
<dbReference type="GO" id="GO:0003700">
    <property type="term" value="F:DNA-binding transcription factor activity"/>
    <property type="evidence" value="ECO:0007669"/>
    <property type="project" value="TreeGrafter"/>
</dbReference>
<dbReference type="InterPro" id="IPR000595">
    <property type="entry name" value="cNMP-bd_dom"/>
</dbReference>
<dbReference type="InterPro" id="IPR036388">
    <property type="entry name" value="WH-like_DNA-bd_sf"/>
</dbReference>
<organism evidence="6 7">
    <name type="scientific">Mesoterricola silvestris</name>
    <dbReference type="NCBI Taxonomy" id="2927979"/>
    <lineage>
        <taxon>Bacteria</taxon>
        <taxon>Pseudomonadati</taxon>
        <taxon>Acidobacteriota</taxon>
        <taxon>Holophagae</taxon>
        <taxon>Holophagales</taxon>
        <taxon>Holophagaceae</taxon>
        <taxon>Mesoterricola</taxon>
    </lineage>
</organism>
<dbReference type="Gene3D" id="1.10.10.10">
    <property type="entry name" value="Winged helix-like DNA-binding domain superfamily/Winged helix DNA-binding domain"/>
    <property type="match status" value="1"/>
</dbReference>
<dbReference type="InterPro" id="IPR036390">
    <property type="entry name" value="WH_DNA-bd_sf"/>
</dbReference>
<evidence type="ECO:0000256" key="2">
    <source>
        <dbReference type="ARBA" id="ARBA00023125"/>
    </source>
</evidence>
<dbReference type="PANTHER" id="PTHR24567:SF68">
    <property type="entry name" value="DNA-BINDING TRANSCRIPTIONAL DUAL REGULATOR CRP"/>
    <property type="match status" value="1"/>
</dbReference>
<feature type="domain" description="Cyclic nucleotide-binding" evidence="4">
    <location>
        <begin position="27"/>
        <end position="107"/>
    </location>
</feature>
<dbReference type="InterPro" id="IPR018490">
    <property type="entry name" value="cNMP-bd_dom_sf"/>
</dbReference>
<dbReference type="EMBL" id="AP027080">
    <property type="protein sequence ID" value="BDU74641.1"/>
    <property type="molecule type" value="Genomic_DNA"/>
</dbReference>
<keyword evidence="2" id="KW-0238">DNA-binding</keyword>
<dbReference type="SUPFAM" id="SSF46785">
    <property type="entry name" value="Winged helix' DNA-binding domain"/>
    <property type="match status" value="1"/>
</dbReference>
<keyword evidence="7" id="KW-1185">Reference proteome</keyword>
<dbReference type="Gene3D" id="2.60.120.10">
    <property type="entry name" value="Jelly Rolls"/>
    <property type="match status" value="1"/>
</dbReference>
<reference evidence="7" key="1">
    <citation type="journal article" date="2023" name="Int. J. Syst. Evol. Microbiol.">
        <title>Mesoterricola silvestris gen. nov., sp. nov., Mesoterricola sediminis sp. nov., Geothrix oryzae sp. nov., Geothrix edaphica sp. nov., Geothrix rubra sp. nov., and Geothrix limicola sp. nov., six novel members of Acidobacteriota isolated from soils.</title>
        <authorList>
            <person name="Itoh H."/>
            <person name="Sugisawa Y."/>
            <person name="Mise K."/>
            <person name="Xu Z."/>
            <person name="Kuniyasu M."/>
            <person name="Ushijima N."/>
            <person name="Kawano K."/>
            <person name="Kobayashi E."/>
            <person name="Shiratori Y."/>
            <person name="Masuda Y."/>
            <person name="Senoo K."/>
        </authorList>
    </citation>
    <scope>NUCLEOTIDE SEQUENCE [LARGE SCALE GENOMIC DNA]</scope>
    <source>
        <strain evidence="7">W79</strain>
    </source>
</reference>
<sequence length="236" mass="26353">MQYEFPVFEHLCPSWGRVTHLGTRQVYAKGTLILDMDQPADGVYYVQEGLVDTALYTLTGPEKVLYSVGEGCLFGQACCFSTGTTGEATVWAHTNCTVHYFRRETVEGPIAREHPELLLEMAGLLGHIVRMYGVWLQDSLSQDFFERVCRILVYFVRWKKGPGPIGKEVTINADLTQNDLAKLLGLHRVTVSKAVGRLREQGILRRFTKNELDIADFPALCLLGQVPVHAQAAPLA</sequence>
<dbReference type="CDD" id="cd00038">
    <property type="entry name" value="CAP_ED"/>
    <property type="match status" value="1"/>
</dbReference>
<evidence type="ECO:0000313" key="7">
    <source>
        <dbReference type="Proteomes" id="UP001238179"/>
    </source>
</evidence>
<keyword evidence="1" id="KW-0805">Transcription regulation</keyword>
<dbReference type="KEGG" id="msil:METEAL_38150"/>
<dbReference type="GO" id="GO:0003677">
    <property type="term" value="F:DNA binding"/>
    <property type="evidence" value="ECO:0007669"/>
    <property type="project" value="UniProtKB-KW"/>
</dbReference>
<evidence type="ECO:0000259" key="5">
    <source>
        <dbReference type="PROSITE" id="PS51063"/>
    </source>
</evidence>
<proteinExistence type="predicted"/>
<evidence type="ECO:0000259" key="4">
    <source>
        <dbReference type="PROSITE" id="PS50042"/>
    </source>
</evidence>